<dbReference type="SUPFAM" id="SSF53137">
    <property type="entry name" value="Translational machinery components"/>
    <property type="match status" value="1"/>
</dbReference>
<name>F2EAQ5_HORVV</name>
<evidence type="ECO:0000313" key="4">
    <source>
        <dbReference type="EMBL" id="BAK04427.1"/>
    </source>
</evidence>
<proteinExistence type="evidence at transcript level"/>
<dbReference type="Gene3D" id="3.30.420.80">
    <property type="entry name" value="Ribosomal protein S11"/>
    <property type="match status" value="1"/>
</dbReference>
<dbReference type="GeneID" id="123427823"/>
<organism evidence="4">
    <name type="scientific">Hordeum vulgare subsp. vulgare</name>
    <name type="common">Domesticated barley</name>
    <dbReference type="NCBI Taxonomy" id="112509"/>
    <lineage>
        <taxon>Eukaryota</taxon>
        <taxon>Viridiplantae</taxon>
        <taxon>Streptophyta</taxon>
        <taxon>Embryophyta</taxon>
        <taxon>Tracheophyta</taxon>
        <taxon>Spermatophyta</taxon>
        <taxon>Magnoliopsida</taxon>
        <taxon>Liliopsida</taxon>
        <taxon>Poales</taxon>
        <taxon>Poaceae</taxon>
        <taxon>BOP clade</taxon>
        <taxon>Pooideae</taxon>
        <taxon>Triticodae</taxon>
        <taxon>Triticeae</taxon>
        <taxon>Hordeinae</taxon>
        <taxon>Hordeum</taxon>
    </lineage>
</organism>
<sequence>MAVRALGLAGRALLRPVASPGTQRLLSTDKNSLQGLTNGDPMSRLMQTQKQNDCIYRRFAENDFTGGGSRSGRLNMEITWTAAPRVKIDVLHTTPKEKETFVTVTGVKENRKSGPSAGCLEDRKGRSRLAQYAGEATGEHMGQSASTIGLKSVAVKVKGCSFYRKKKKVLFSFADRSRRERVRSSSPK</sequence>
<dbReference type="RefSeq" id="XP_044967893.1">
    <property type="nucleotide sequence ID" value="XM_045111958.1"/>
</dbReference>
<evidence type="ECO:0000256" key="3">
    <source>
        <dbReference type="ARBA" id="ARBA00023274"/>
    </source>
</evidence>
<dbReference type="EMBL" id="AK373230">
    <property type="protein sequence ID" value="BAK04427.1"/>
    <property type="molecule type" value="mRNA"/>
</dbReference>
<dbReference type="OrthoDB" id="625418at2759"/>
<evidence type="ECO:0000256" key="1">
    <source>
        <dbReference type="ARBA" id="ARBA00006194"/>
    </source>
</evidence>
<dbReference type="PANTHER" id="PTHR11759">
    <property type="entry name" value="40S RIBOSOMAL PROTEIN S14/30S RIBOSOMAL PROTEIN S11"/>
    <property type="match status" value="1"/>
</dbReference>
<dbReference type="GO" id="GO:0006412">
    <property type="term" value="P:translation"/>
    <property type="evidence" value="ECO:0007669"/>
    <property type="project" value="InterPro"/>
</dbReference>
<dbReference type="GO" id="GO:0005840">
    <property type="term" value="C:ribosome"/>
    <property type="evidence" value="ECO:0007669"/>
    <property type="project" value="UniProtKB-KW"/>
</dbReference>
<comment type="similarity">
    <text evidence="1">Belongs to the universal ribosomal protein uS11 family.</text>
</comment>
<keyword evidence="2" id="KW-0689">Ribosomal protein</keyword>
<dbReference type="InterPro" id="IPR001971">
    <property type="entry name" value="Ribosomal_uS11"/>
</dbReference>
<dbReference type="AlphaFoldDB" id="F2EAQ5"/>
<protein>
    <submittedName>
        <fullName evidence="4">Predicted protein</fullName>
    </submittedName>
</protein>
<keyword evidence="3" id="KW-0687">Ribonucleoprotein</keyword>
<dbReference type="GO" id="GO:1990904">
    <property type="term" value="C:ribonucleoprotein complex"/>
    <property type="evidence" value="ECO:0007669"/>
    <property type="project" value="UniProtKB-KW"/>
</dbReference>
<evidence type="ECO:0000256" key="2">
    <source>
        <dbReference type="ARBA" id="ARBA00022980"/>
    </source>
</evidence>
<reference evidence="4" key="1">
    <citation type="journal article" date="2011" name="Plant Physiol.">
        <title>Comprehensive sequence analysis of 24,783 barley full-length cDNAs derived from 12 clone libraries.</title>
        <authorList>
            <person name="Matsumoto T."/>
            <person name="Tanaka T."/>
            <person name="Sakai H."/>
            <person name="Amano N."/>
            <person name="Kanamori H."/>
            <person name="Kurita K."/>
            <person name="Kikuta A."/>
            <person name="Kamiya K."/>
            <person name="Yamamoto M."/>
            <person name="Ikawa H."/>
            <person name="Fujii N."/>
            <person name="Hori K."/>
            <person name="Itoh T."/>
            <person name="Sato K."/>
        </authorList>
    </citation>
    <scope>NUCLEOTIDE SEQUENCE</scope>
    <source>
        <tissue evidence="4">Seed</tissue>
    </source>
</reference>
<dbReference type="OMA" id="MDVLHIT"/>
<dbReference type="Gramene" id="HORVU.MOREX.r2.2HG0162460.1">
    <property type="protein sequence ID" value="HORVU.MOREX.r2.2HG0162460.1"/>
    <property type="gene ID" value="HORVU.MOREX.r2.2HG0162460"/>
</dbReference>
<accession>F2EAQ5</accession>
<dbReference type="InterPro" id="IPR036967">
    <property type="entry name" value="Ribosomal_uS11_sf"/>
</dbReference>
<dbReference type="GO" id="GO:0003735">
    <property type="term" value="F:structural constituent of ribosome"/>
    <property type="evidence" value="ECO:0007669"/>
    <property type="project" value="InterPro"/>
</dbReference>
<dbReference type="ExpressionAtlas" id="F2EAQ5">
    <property type="expression patterns" value="baseline and differential"/>
</dbReference>
<dbReference type="KEGG" id="hvg:123427823"/>